<reference evidence="1 2" key="2">
    <citation type="journal article" date="2022" name="Mol. Ecol. Resour.">
        <title>The genomes of chicory, endive, great burdock and yacon provide insights into Asteraceae paleo-polyploidization history and plant inulin production.</title>
        <authorList>
            <person name="Fan W."/>
            <person name="Wang S."/>
            <person name="Wang H."/>
            <person name="Wang A."/>
            <person name="Jiang F."/>
            <person name="Liu H."/>
            <person name="Zhao H."/>
            <person name="Xu D."/>
            <person name="Zhang Y."/>
        </authorList>
    </citation>
    <scope>NUCLEOTIDE SEQUENCE [LARGE SCALE GENOMIC DNA]</scope>
    <source>
        <strain evidence="2">cv. Yunnan</strain>
        <tissue evidence="1">Leaves</tissue>
    </source>
</reference>
<organism evidence="1 2">
    <name type="scientific">Smallanthus sonchifolius</name>
    <dbReference type="NCBI Taxonomy" id="185202"/>
    <lineage>
        <taxon>Eukaryota</taxon>
        <taxon>Viridiplantae</taxon>
        <taxon>Streptophyta</taxon>
        <taxon>Embryophyta</taxon>
        <taxon>Tracheophyta</taxon>
        <taxon>Spermatophyta</taxon>
        <taxon>Magnoliopsida</taxon>
        <taxon>eudicotyledons</taxon>
        <taxon>Gunneridae</taxon>
        <taxon>Pentapetalae</taxon>
        <taxon>asterids</taxon>
        <taxon>campanulids</taxon>
        <taxon>Asterales</taxon>
        <taxon>Asteraceae</taxon>
        <taxon>Asteroideae</taxon>
        <taxon>Heliantheae alliance</taxon>
        <taxon>Millerieae</taxon>
        <taxon>Smallanthus</taxon>
    </lineage>
</organism>
<dbReference type="Proteomes" id="UP001056120">
    <property type="component" value="Linkage Group LG24"/>
</dbReference>
<accession>A0ACB9AZS1</accession>
<comment type="caution">
    <text evidence="1">The sequence shown here is derived from an EMBL/GenBank/DDBJ whole genome shotgun (WGS) entry which is preliminary data.</text>
</comment>
<name>A0ACB9AZS1_9ASTR</name>
<keyword evidence="2" id="KW-1185">Reference proteome</keyword>
<sequence>MPMTASPMLWKSSVLLNLGVPQAEAGVPDPDMEPQTPKIAYLMPNMKIRAWNLIGGVQDAKVDAKSGVLDIKQTNFVDLMQLLTIINTTSLGFERHSFSVILEQK</sequence>
<proteinExistence type="predicted"/>
<reference evidence="2" key="1">
    <citation type="journal article" date="2022" name="Mol. Ecol. Resour.">
        <title>The genomes of chicory, endive, great burdock and yacon provide insights into Asteraceae palaeo-polyploidization history and plant inulin production.</title>
        <authorList>
            <person name="Fan W."/>
            <person name="Wang S."/>
            <person name="Wang H."/>
            <person name="Wang A."/>
            <person name="Jiang F."/>
            <person name="Liu H."/>
            <person name="Zhao H."/>
            <person name="Xu D."/>
            <person name="Zhang Y."/>
        </authorList>
    </citation>
    <scope>NUCLEOTIDE SEQUENCE [LARGE SCALE GENOMIC DNA]</scope>
    <source>
        <strain evidence="2">cv. Yunnan</strain>
    </source>
</reference>
<protein>
    <submittedName>
        <fullName evidence="1">Uncharacterized protein</fullName>
    </submittedName>
</protein>
<evidence type="ECO:0000313" key="2">
    <source>
        <dbReference type="Proteomes" id="UP001056120"/>
    </source>
</evidence>
<gene>
    <name evidence="1" type="ORF">L1987_72492</name>
</gene>
<dbReference type="EMBL" id="CM042041">
    <property type="protein sequence ID" value="KAI3713905.1"/>
    <property type="molecule type" value="Genomic_DNA"/>
</dbReference>
<evidence type="ECO:0000313" key="1">
    <source>
        <dbReference type="EMBL" id="KAI3713905.1"/>
    </source>
</evidence>